<feature type="compositionally biased region" description="Low complexity" evidence="1">
    <location>
        <begin position="279"/>
        <end position="293"/>
    </location>
</feature>
<feature type="compositionally biased region" description="Basic and acidic residues" evidence="1">
    <location>
        <begin position="106"/>
        <end position="117"/>
    </location>
</feature>
<dbReference type="OrthoDB" id="9976779at2"/>
<feature type="compositionally biased region" description="Basic and acidic residues" evidence="1">
    <location>
        <begin position="1"/>
        <end position="20"/>
    </location>
</feature>
<dbReference type="EMBL" id="QHHQ01000003">
    <property type="protein sequence ID" value="RAI00622.1"/>
    <property type="molecule type" value="Genomic_DNA"/>
</dbReference>
<feature type="compositionally biased region" description="Low complexity" evidence="1">
    <location>
        <begin position="27"/>
        <end position="43"/>
    </location>
</feature>
<feature type="region of interest" description="Disordered" evidence="1">
    <location>
        <begin position="106"/>
        <end position="162"/>
    </location>
</feature>
<evidence type="ECO:0000313" key="2">
    <source>
        <dbReference type="EMBL" id="RAI00622.1"/>
    </source>
</evidence>
<dbReference type="RefSeq" id="WP_111346726.1">
    <property type="nucleotide sequence ID" value="NZ_QHHQ01000003.1"/>
</dbReference>
<proteinExistence type="predicted"/>
<evidence type="ECO:0000313" key="3">
    <source>
        <dbReference type="Proteomes" id="UP000249590"/>
    </source>
</evidence>
<gene>
    <name evidence="2" type="ORF">DLJ53_15300</name>
</gene>
<sequence>MAHDPQDSAPHRSSDAHGDEYASPPCESDLAEALASALSSGLSFDDDDEPSAGLPDDPAGGETMADAGDSGQSRSEGTSAAVGDVRGEAEALLERLAPMSRTARFAERIRAASDRPEPTAAPAPHRAGTAMPRAIRPTRMPVSEHAATAGSRETERRPQRTRSLALENALASAFGAGAWDALDEPVSGGGSNGASAERYTMSATPRAPVHCPAYIAGELMPPASLAATSPGPSDGAGHGGPQSLPGAPAAGQPFGARPCDSAAPPVERVPARRQTGAHGYPAATADSAAGGHAWPADPAGRGAAAFQSERPLLLRDARRIWMSAPAKRIPHTIAVMSLRCPTGLPEAAATLRRTRQALIEALDGLGHIYAVAPHVVAVVFPDRALHQTERIAEAVRATIDGQGGGRPDTPLLLACGIAALHRDDDPTAAICIAEHCAALAEQANESKVVSEISPEARHRTRQAY</sequence>
<dbReference type="Proteomes" id="UP000249590">
    <property type="component" value="Unassembled WGS sequence"/>
</dbReference>
<comment type="caution">
    <text evidence="2">The sequence shown here is derived from an EMBL/GenBank/DDBJ whole genome shotgun (WGS) entry which is preliminary data.</text>
</comment>
<feature type="region of interest" description="Disordered" evidence="1">
    <location>
        <begin position="1"/>
        <end position="86"/>
    </location>
</feature>
<feature type="region of interest" description="Disordered" evidence="1">
    <location>
        <begin position="225"/>
        <end position="302"/>
    </location>
</feature>
<accession>A0A8B2NPM6</accession>
<organism evidence="2 3">
    <name type="scientific">Acuticoccus sediminis</name>
    <dbReference type="NCBI Taxonomy" id="2184697"/>
    <lineage>
        <taxon>Bacteria</taxon>
        <taxon>Pseudomonadati</taxon>
        <taxon>Pseudomonadota</taxon>
        <taxon>Alphaproteobacteria</taxon>
        <taxon>Hyphomicrobiales</taxon>
        <taxon>Amorphaceae</taxon>
        <taxon>Acuticoccus</taxon>
    </lineage>
</organism>
<keyword evidence="3" id="KW-1185">Reference proteome</keyword>
<evidence type="ECO:0008006" key="4">
    <source>
        <dbReference type="Google" id="ProtNLM"/>
    </source>
</evidence>
<protein>
    <recommendedName>
        <fullName evidence="4">GGDEF domain-containing protein</fullName>
    </recommendedName>
</protein>
<name>A0A8B2NPM6_9HYPH</name>
<feature type="compositionally biased region" description="Low complexity" evidence="1">
    <location>
        <begin position="245"/>
        <end position="258"/>
    </location>
</feature>
<evidence type="ECO:0000256" key="1">
    <source>
        <dbReference type="SAM" id="MobiDB-lite"/>
    </source>
</evidence>
<reference evidence="2 3" key="1">
    <citation type="submission" date="2018-05" db="EMBL/GenBank/DDBJ databases">
        <title>Acuticoccus sediminis sp. nov., isolated from deep-sea sediment of Indian Ocean.</title>
        <authorList>
            <person name="Liu X."/>
            <person name="Lai Q."/>
            <person name="Du Y."/>
            <person name="Sun F."/>
            <person name="Zhang X."/>
            <person name="Wang S."/>
            <person name="Shao Z."/>
        </authorList>
    </citation>
    <scope>NUCLEOTIDE SEQUENCE [LARGE SCALE GENOMIC DNA]</scope>
    <source>
        <strain evidence="2 3">PTG4-2</strain>
    </source>
</reference>
<dbReference type="AlphaFoldDB" id="A0A8B2NPM6"/>